<dbReference type="PROSITE" id="PS00197">
    <property type="entry name" value="2FE2S_FER_1"/>
    <property type="match status" value="1"/>
</dbReference>
<organism evidence="7 8">
    <name type="scientific">Roseobacter sinensis</name>
    <dbReference type="NCBI Taxonomy" id="2931391"/>
    <lineage>
        <taxon>Bacteria</taxon>
        <taxon>Pseudomonadati</taxon>
        <taxon>Pseudomonadota</taxon>
        <taxon>Alphaproteobacteria</taxon>
        <taxon>Rhodobacterales</taxon>
        <taxon>Roseobacteraceae</taxon>
        <taxon>Roseobacter</taxon>
    </lineage>
</organism>
<dbReference type="InterPro" id="IPR001041">
    <property type="entry name" value="2Fe-2S_ferredoxin-type"/>
</dbReference>
<evidence type="ECO:0000256" key="5">
    <source>
        <dbReference type="ARBA" id="ARBA00023014"/>
    </source>
</evidence>
<evidence type="ECO:0000313" key="7">
    <source>
        <dbReference type="EMBL" id="MCV3273325.1"/>
    </source>
</evidence>
<keyword evidence="4" id="KW-0408">Iron</keyword>
<dbReference type="EMBL" id="JALIEB010000014">
    <property type="protein sequence ID" value="MCV3273325.1"/>
    <property type="molecule type" value="Genomic_DNA"/>
</dbReference>
<keyword evidence="2" id="KW-0479">Metal-binding</keyword>
<accession>A0ABT3BIC2</accession>
<dbReference type="Pfam" id="PF01799">
    <property type="entry name" value="Fer2_2"/>
    <property type="match status" value="1"/>
</dbReference>
<evidence type="ECO:0000256" key="4">
    <source>
        <dbReference type="ARBA" id="ARBA00023004"/>
    </source>
</evidence>
<evidence type="ECO:0000256" key="3">
    <source>
        <dbReference type="ARBA" id="ARBA00023002"/>
    </source>
</evidence>
<dbReference type="RefSeq" id="WP_263845550.1">
    <property type="nucleotide sequence ID" value="NZ_JALIEB010000014.1"/>
</dbReference>
<evidence type="ECO:0000259" key="6">
    <source>
        <dbReference type="PROSITE" id="PS51085"/>
    </source>
</evidence>
<keyword evidence="3" id="KW-0560">Oxidoreductase</keyword>
<dbReference type="InterPro" id="IPR002888">
    <property type="entry name" value="2Fe-2S-bd"/>
</dbReference>
<dbReference type="Gene3D" id="3.10.20.30">
    <property type="match status" value="1"/>
</dbReference>
<dbReference type="InterPro" id="IPR012675">
    <property type="entry name" value="Beta-grasp_dom_sf"/>
</dbReference>
<dbReference type="Proteomes" id="UP001208690">
    <property type="component" value="Unassembled WGS sequence"/>
</dbReference>
<dbReference type="SUPFAM" id="SSF47741">
    <property type="entry name" value="CO dehydrogenase ISP C-domain like"/>
    <property type="match status" value="1"/>
</dbReference>
<keyword evidence="5" id="KW-0411">Iron-sulfur</keyword>
<comment type="caution">
    <text evidence="7">The sequence shown here is derived from an EMBL/GenBank/DDBJ whole genome shotgun (WGS) entry which is preliminary data.</text>
</comment>
<dbReference type="PANTHER" id="PTHR44379">
    <property type="entry name" value="OXIDOREDUCTASE WITH IRON-SULFUR SUBUNIT"/>
    <property type="match status" value="1"/>
</dbReference>
<evidence type="ECO:0000256" key="1">
    <source>
        <dbReference type="ARBA" id="ARBA00022714"/>
    </source>
</evidence>
<reference evidence="7 8" key="1">
    <citation type="submission" date="2022-04" db="EMBL/GenBank/DDBJ databases">
        <title>Roseobacter sp. WL0113 is a bacterium isolated from neritic sediment.</title>
        <authorList>
            <person name="Wang L."/>
            <person name="He W."/>
            <person name="Zhang D.-F."/>
        </authorList>
    </citation>
    <scope>NUCLEOTIDE SEQUENCE [LARGE SCALE GENOMIC DNA]</scope>
    <source>
        <strain evidence="7 8">WL0113</strain>
    </source>
</reference>
<keyword evidence="1" id="KW-0001">2Fe-2S</keyword>
<protein>
    <submittedName>
        <fullName evidence="7">(2Fe-2S)-binding protein</fullName>
    </submittedName>
</protein>
<evidence type="ECO:0000256" key="2">
    <source>
        <dbReference type="ARBA" id="ARBA00022723"/>
    </source>
</evidence>
<sequence>MSIGFTVNGVYRELEVDPDKPLLWVIREDLQLTGTKYGCGVAQCGACTVIIDGIAQRSCVTPAGRVESMEVTTIEGIEGPEAEAVMAAWTEVEVAQCGYCQSGQVMTAVSFLRETPNPTDDDIVAAMNGNLCRCATYTRIRAAVRQAANSLEGRP</sequence>
<dbReference type="InterPro" id="IPR036884">
    <property type="entry name" value="2Fe-2S-bd_dom_sf"/>
</dbReference>
<name>A0ABT3BIC2_9RHOB</name>
<dbReference type="PANTHER" id="PTHR44379:SF2">
    <property type="entry name" value="BLR6218 PROTEIN"/>
    <property type="match status" value="1"/>
</dbReference>
<dbReference type="InterPro" id="IPR036010">
    <property type="entry name" value="2Fe-2S_ferredoxin-like_sf"/>
</dbReference>
<dbReference type="InterPro" id="IPR051452">
    <property type="entry name" value="Diverse_Oxidoreductases"/>
</dbReference>
<gene>
    <name evidence="7" type="ORF">MUB52_17975</name>
</gene>
<feature type="domain" description="2Fe-2S ferredoxin-type" evidence="6">
    <location>
        <begin position="1"/>
        <end position="77"/>
    </location>
</feature>
<keyword evidence="8" id="KW-1185">Reference proteome</keyword>
<dbReference type="SUPFAM" id="SSF54292">
    <property type="entry name" value="2Fe-2S ferredoxin-like"/>
    <property type="match status" value="1"/>
</dbReference>
<proteinExistence type="predicted"/>
<dbReference type="InterPro" id="IPR006058">
    <property type="entry name" value="2Fe2S_fd_BS"/>
</dbReference>
<dbReference type="CDD" id="cd00207">
    <property type="entry name" value="fer2"/>
    <property type="match status" value="1"/>
</dbReference>
<evidence type="ECO:0000313" key="8">
    <source>
        <dbReference type="Proteomes" id="UP001208690"/>
    </source>
</evidence>
<dbReference type="PROSITE" id="PS51085">
    <property type="entry name" value="2FE2S_FER_2"/>
    <property type="match status" value="1"/>
</dbReference>
<dbReference type="Gene3D" id="1.10.150.120">
    <property type="entry name" value="[2Fe-2S]-binding domain"/>
    <property type="match status" value="1"/>
</dbReference>
<dbReference type="Pfam" id="PF00111">
    <property type="entry name" value="Fer2"/>
    <property type="match status" value="1"/>
</dbReference>